<feature type="compositionally biased region" description="Low complexity" evidence="1">
    <location>
        <begin position="198"/>
        <end position="209"/>
    </location>
</feature>
<dbReference type="SUPFAM" id="SSF56091">
    <property type="entry name" value="DNA ligase/mRNA capping enzyme, catalytic domain"/>
    <property type="match status" value="1"/>
</dbReference>
<evidence type="ECO:0000256" key="1">
    <source>
        <dbReference type="SAM" id="MobiDB-lite"/>
    </source>
</evidence>
<name>A0AAJ7L508_9ACAR</name>
<dbReference type="InterPro" id="IPR051029">
    <property type="entry name" value="mRNA_Capping_Enz/RNA_Phosphat"/>
</dbReference>
<organism evidence="3 4">
    <name type="scientific">Galendromus occidentalis</name>
    <name type="common">western predatory mite</name>
    <dbReference type="NCBI Taxonomy" id="34638"/>
    <lineage>
        <taxon>Eukaryota</taxon>
        <taxon>Metazoa</taxon>
        <taxon>Ecdysozoa</taxon>
        <taxon>Arthropoda</taxon>
        <taxon>Chelicerata</taxon>
        <taxon>Arachnida</taxon>
        <taxon>Acari</taxon>
        <taxon>Parasitiformes</taxon>
        <taxon>Mesostigmata</taxon>
        <taxon>Gamasina</taxon>
        <taxon>Phytoseioidea</taxon>
        <taxon>Phytoseiidae</taxon>
        <taxon>Typhlodrominae</taxon>
        <taxon>Galendromus</taxon>
    </lineage>
</organism>
<evidence type="ECO:0000313" key="3">
    <source>
        <dbReference type="Proteomes" id="UP000694867"/>
    </source>
</evidence>
<evidence type="ECO:0000259" key="2">
    <source>
        <dbReference type="Pfam" id="PF01331"/>
    </source>
</evidence>
<dbReference type="Pfam" id="PF01331">
    <property type="entry name" value="mRNA_cap_enzyme"/>
    <property type="match status" value="1"/>
</dbReference>
<dbReference type="GeneID" id="100901911"/>
<reference evidence="4" key="1">
    <citation type="submission" date="2025-08" db="UniProtKB">
        <authorList>
            <consortium name="RefSeq"/>
        </authorList>
    </citation>
    <scope>IDENTIFICATION</scope>
</reference>
<dbReference type="PANTHER" id="PTHR10367:SF17">
    <property type="entry name" value="MRNA-CAPPING ENZYME"/>
    <property type="match status" value="1"/>
</dbReference>
<accession>A0AAJ7L508</accession>
<dbReference type="GO" id="GO:0006370">
    <property type="term" value="P:7-methylguanosine mRNA capping"/>
    <property type="evidence" value="ECO:0007669"/>
    <property type="project" value="InterPro"/>
</dbReference>
<dbReference type="CDD" id="cd07895">
    <property type="entry name" value="Adenylation_mRNA_capping"/>
    <property type="match status" value="1"/>
</dbReference>
<gene>
    <name evidence="4" type="primary">LOC100901911</name>
</gene>
<dbReference type="InterPro" id="IPR001339">
    <property type="entry name" value="mRNA_cap_enzyme_adenylation"/>
</dbReference>
<dbReference type="GO" id="GO:0004484">
    <property type="term" value="F:mRNA guanylyltransferase activity"/>
    <property type="evidence" value="ECO:0007669"/>
    <property type="project" value="InterPro"/>
</dbReference>
<keyword evidence="3" id="KW-1185">Reference proteome</keyword>
<feature type="non-terminal residue" evidence="4">
    <location>
        <position position="1"/>
    </location>
</feature>
<proteinExistence type="predicted"/>
<feature type="region of interest" description="Disordered" evidence="1">
    <location>
        <begin position="198"/>
        <end position="222"/>
    </location>
</feature>
<dbReference type="KEGG" id="goe:100901911"/>
<dbReference type="Gene3D" id="4.10.87.10">
    <property type="entry name" value="mRNA Capping Enzyme, domain 3"/>
    <property type="match status" value="1"/>
</dbReference>
<dbReference type="GO" id="GO:0005524">
    <property type="term" value="F:ATP binding"/>
    <property type="evidence" value="ECO:0007669"/>
    <property type="project" value="InterPro"/>
</dbReference>
<protein>
    <submittedName>
        <fullName evidence="4">mRNA-capping enzyme-like</fullName>
    </submittedName>
</protein>
<evidence type="ECO:0000313" key="4">
    <source>
        <dbReference type="RefSeq" id="XP_018494236.1"/>
    </source>
</evidence>
<dbReference type="PANTHER" id="PTHR10367">
    <property type="entry name" value="MRNA-CAPPING ENZYME"/>
    <property type="match status" value="1"/>
</dbReference>
<dbReference type="AlphaFoldDB" id="A0AAJ7L508"/>
<dbReference type="Gene3D" id="3.30.470.30">
    <property type="entry name" value="DNA ligase/mRNA capping enzyme"/>
    <property type="match status" value="1"/>
</dbReference>
<sequence length="222" mass="25044">ATYKVTWKSEGLRCLLLITNPGVVYLLDERNEAYRVSGLTFPYSGNTSKQIFTTLLDGELVFDQDAGKSRPRYLIHDILHFRCSAVRKMDFNVRELCIQKEIIEARRQSAQAGVFSPVDEPFSIRKKDFFPVNMTGELLAPTFRSQVPHRVDGVVFKPVYRSYASGCEDGMLDWTFPRSNVGDASMSEKSLLEAVRLAAARGSARPSPASEDERPSKRSRNI</sequence>
<dbReference type="RefSeq" id="XP_018494236.1">
    <property type="nucleotide sequence ID" value="XM_018638720.1"/>
</dbReference>
<feature type="domain" description="mRNA capping enzyme adenylation" evidence="2">
    <location>
        <begin position="2"/>
        <end position="174"/>
    </location>
</feature>
<dbReference type="Proteomes" id="UP000694867">
    <property type="component" value="Unplaced"/>
</dbReference>